<comment type="caution">
    <text evidence="2">The sequence shown here is derived from an EMBL/GenBank/DDBJ whole genome shotgun (WGS) entry which is preliminary data.</text>
</comment>
<dbReference type="GeneID" id="43593205"/>
<dbReference type="STRING" id="2656787.A0A370TXY0"/>
<organism evidence="2 3">
    <name type="scientific">Venustampulla echinocandica</name>
    <dbReference type="NCBI Taxonomy" id="2656787"/>
    <lineage>
        <taxon>Eukaryota</taxon>
        <taxon>Fungi</taxon>
        <taxon>Dikarya</taxon>
        <taxon>Ascomycota</taxon>
        <taxon>Pezizomycotina</taxon>
        <taxon>Leotiomycetes</taxon>
        <taxon>Helotiales</taxon>
        <taxon>Pleuroascaceae</taxon>
        <taxon>Venustampulla</taxon>
    </lineage>
</organism>
<proteinExistence type="predicted"/>
<sequence length="317" mass="35140">MGEFHEAVSTLLDAFARGISIIKAQSSRREKDRSSTRKAAETRLSKSLKKNRTDVKNTYSRDLNRFGPGFAAGDTESRSALSKILTRLTTGFLSIIERFSTGKSTPSDYQALLDLSDTTRSETINTFDRLSKRLSASSLVPAGTSKASTSRPRTRHHNGVERSAVKHSGHGRARSAPNLSTTPLGPATAAGWIRPRHTKKRTSSSSKSDSLPSSPNPKRPVRALPAPPLPQQAAKPTHHSQTPRRVPLQKQNRQSIMSFASDSTKLGEIPEHKWTTRPAVFESGDIGFPVTPYYPIKQWQEPVKQRSRFMRLFKRGD</sequence>
<dbReference type="RefSeq" id="XP_031873033.1">
    <property type="nucleotide sequence ID" value="XM_032008979.1"/>
</dbReference>
<accession>A0A370TXY0</accession>
<keyword evidence="3" id="KW-1185">Reference proteome</keyword>
<name>A0A370TXY0_9HELO</name>
<feature type="region of interest" description="Disordered" evidence="1">
    <location>
        <begin position="138"/>
        <end position="253"/>
    </location>
</feature>
<gene>
    <name evidence="2" type="ORF">BP5553_00356</name>
</gene>
<reference evidence="2 3" key="1">
    <citation type="journal article" date="2018" name="IMA Fungus">
        <title>IMA Genome-F 9: Draft genome sequence of Annulohypoxylon stygium, Aspergillus mulundensis, Berkeleyomyces basicola (syn. Thielaviopsis basicola), Ceratocystis smalleyi, two Cercospora beticola strains, Coleophoma cylindrospora, Fusarium fracticaudum, Phialophora cf. hyalina, and Morchella septimelata.</title>
        <authorList>
            <person name="Wingfield B.D."/>
            <person name="Bills G.F."/>
            <person name="Dong Y."/>
            <person name="Huang W."/>
            <person name="Nel W.J."/>
            <person name="Swalarsk-Parry B.S."/>
            <person name="Vaghefi N."/>
            <person name="Wilken P.M."/>
            <person name="An Z."/>
            <person name="de Beer Z.W."/>
            <person name="De Vos L."/>
            <person name="Chen L."/>
            <person name="Duong T.A."/>
            <person name="Gao Y."/>
            <person name="Hammerbacher A."/>
            <person name="Kikkert J.R."/>
            <person name="Li Y."/>
            <person name="Li H."/>
            <person name="Li K."/>
            <person name="Li Q."/>
            <person name="Liu X."/>
            <person name="Ma X."/>
            <person name="Naidoo K."/>
            <person name="Pethybridge S.J."/>
            <person name="Sun J."/>
            <person name="Steenkamp E.T."/>
            <person name="van der Nest M.A."/>
            <person name="van Wyk S."/>
            <person name="Wingfield M.J."/>
            <person name="Xiong C."/>
            <person name="Yue Q."/>
            <person name="Zhang X."/>
        </authorList>
    </citation>
    <scope>NUCLEOTIDE SEQUENCE [LARGE SCALE GENOMIC DNA]</scope>
    <source>
        <strain evidence="2 3">BP 5553</strain>
    </source>
</reference>
<feature type="compositionally biased region" description="Low complexity" evidence="1">
    <location>
        <begin position="203"/>
        <end position="213"/>
    </location>
</feature>
<evidence type="ECO:0000256" key="1">
    <source>
        <dbReference type="SAM" id="MobiDB-lite"/>
    </source>
</evidence>
<dbReference type="EMBL" id="NPIC01000001">
    <property type="protein sequence ID" value="RDL40377.1"/>
    <property type="molecule type" value="Genomic_DNA"/>
</dbReference>
<evidence type="ECO:0000313" key="2">
    <source>
        <dbReference type="EMBL" id="RDL40377.1"/>
    </source>
</evidence>
<dbReference type="AlphaFoldDB" id="A0A370TXY0"/>
<dbReference type="OrthoDB" id="5226911at2759"/>
<dbReference type="Proteomes" id="UP000254866">
    <property type="component" value="Unassembled WGS sequence"/>
</dbReference>
<evidence type="ECO:0000313" key="3">
    <source>
        <dbReference type="Proteomes" id="UP000254866"/>
    </source>
</evidence>
<protein>
    <submittedName>
        <fullName evidence="2">Uncharacterized protein</fullName>
    </submittedName>
</protein>